<gene>
    <name evidence="3" type="ORF">DGYR_LOCUS12921</name>
</gene>
<dbReference type="AlphaFoldDB" id="A0A7I8WBR6"/>
<feature type="compositionally biased region" description="Polar residues" evidence="2">
    <location>
        <begin position="466"/>
        <end position="488"/>
    </location>
</feature>
<sequence length="549" mass="63719">MEDGLIRLINHLNTEVLIWKKKVKDEENRKKDLMREFQNLEKEIKHSETKVQSLLTQKNILVDENKSLIDRLSSYKLSLELSKKQWEHLKQQIAFKAERQRSDVEGWLVNLNKLKKDLELTKDRSLQIFSKLNLNTIPEPSKLLEIIKEETEKLKILRDASSRDQNEWIKTQRKLVSCWAIYRFSKVFHKSYDAENKENPQTRLENNKMDIELLSCFQSDQNIEKQMSVDRENSDKEKEIQTSENQETVFKKDEWVGVSSSVKPGLQSAENDVIKIPCQEDSNAKTQSLENSGTLSNFLKPSLKMNENYKIRGKYSEAQSTIDMSTSEYSKSNTPEAKSDFRFNFTEDEKTDIGKNCSERQYSYKIPKGKTTQGNLNGRSGDKYESPRYEELRNKQALERQSSPHFSESPMKIAKKQKGGRFDFTNLIKTCSPMQRNVVDNDITSNQLSTSDIDLTIKLCEKISSPFTPKSSRTPLESKLTSPTTNPTEKTESLDFNSKAEDMDTAFNFLDQRLPKNDITVENNKSLFDFSDTPAEKKTNDEFHFTFQD</sequence>
<feature type="region of interest" description="Disordered" evidence="2">
    <location>
        <begin position="466"/>
        <end position="493"/>
    </location>
</feature>
<dbReference type="EMBL" id="CAJFCJ010000028">
    <property type="protein sequence ID" value="CAD5125568.1"/>
    <property type="molecule type" value="Genomic_DNA"/>
</dbReference>
<feature type="coiled-coil region" evidence="1">
    <location>
        <begin position="16"/>
        <end position="57"/>
    </location>
</feature>
<name>A0A7I8WBR6_9ANNE</name>
<dbReference type="Proteomes" id="UP000549394">
    <property type="component" value="Unassembled WGS sequence"/>
</dbReference>
<organism evidence="3 4">
    <name type="scientific">Dimorphilus gyrociliatus</name>
    <dbReference type="NCBI Taxonomy" id="2664684"/>
    <lineage>
        <taxon>Eukaryota</taxon>
        <taxon>Metazoa</taxon>
        <taxon>Spiralia</taxon>
        <taxon>Lophotrochozoa</taxon>
        <taxon>Annelida</taxon>
        <taxon>Polychaeta</taxon>
        <taxon>Polychaeta incertae sedis</taxon>
        <taxon>Dinophilidae</taxon>
        <taxon>Dimorphilus</taxon>
    </lineage>
</organism>
<proteinExistence type="predicted"/>
<feature type="region of interest" description="Disordered" evidence="2">
    <location>
        <begin position="364"/>
        <end position="388"/>
    </location>
</feature>
<reference evidence="3 4" key="1">
    <citation type="submission" date="2020-08" db="EMBL/GenBank/DDBJ databases">
        <authorList>
            <person name="Hejnol A."/>
        </authorList>
    </citation>
    <scope>NUCLEOTIDE SEQUENCE [LARGE SCALE GENOMIC DNA]</scope>
</reference>
<evidence type="ECO:0000313" key="4">
    <source>
        <dbReference type="Proteomes" id="UP000549394"/>
    </source>
</evidence>
<keyword evidence="4" id="KW-1185">Reference proteome</keyword>
<protein>
    <submittedName>
        <fullName evidence="3">DgyrCDS13771</fullName>
    </submittedName>
</protein>
<keyword evidence="1" id="KW-0175">Coiled coil</keyword>
<accession>A0A7I8WBR6</accession>
<comment type="caution">
    <text evidence="3">The sequence shown here is derived from an EMBL/GenBank/DDBJ whole genome shotgun (WGS) entry which is preliminary data.</text>
</comment>
<evidence type="ECO:0000313" key="3">
    <source>
        <dbReference type="EMBL" id="CAD5125568.1"/>
    </source>
</evidence>
<evidence type="ECO:0000256" key="2">
    <source>
        <dbReference type="SAM" id="MobiDB-lite"/>
    </source>
</evidence>
<evidence type="ECO:0000256" key="1">
    <source>
        <dbReference type="SAM" id="Coils"/>
    </source>
</evidence>